<feature type="transmembrane region" description="Helical" evidence="1">
    <location>
        <begin position="7"/>
        <end position="30"/>
    </location>
</feature>
<dbReference type="PANTHER" id="PTHR40448:SF1">
    <property type="entry name" value="TWO-COMPONENT SENSOR HISTIDINE KINASE"/>
    <property type="match status" value="1"/>
</dbReference>
<dbReference type="HOGENOM" id="CLU_046138_1_0_9"/>
<dbReference type="AlphaFoldDB" id="Q4L7S2"/>
<feature type="transmembrane region" description="Helical" evidence="1">
    <location>
        <begin position="50"/>
        <end position="73"/>
    </location>
</feature>
<proteinExistence type="predicted"/>
<name>Q4L7S2_STAHJ</name>
<dbReference type="CDD" id="cd16935">
    <property type="entry name" value="HATPase_AgrC-ComD-like"/>
    <property type="match status" value="1"/>
</dbReference>
<evidence type="ECO:0000259" key="2">
    <source>
        <dbReference type="Pfam" id="PF14501"/>
    </source>
</evidence>
<dbReference type="InterPro" id="IPR036890">
    <property type="entry name" value="HATPase_C_sf"/>
</dbReference>
<dbReference type="EMBL" id="AP006716">
    <property type="protein sequence ID" value="BAE04303.1"/>
    <property type="molecule type" value="Genomic_DNA"/>
</dbReference>
<evidence type="ECO:0000256" key="1">
    <source>
        <dbReference type="SAM" id="Phobius"/>
    </source>
</evidence>
<accession>Q4L7S2</accession>
<dbReference type="eggNOG" id="COG3290">
    <property type="taxonomic scope" value="Bacteria"/>
</dbReference>
<dbReference type="Pfam" id="PF14501">
    <property type="entry name" value="HATPase_c_5"/>
    <property type="match status" value="1"/>
</dbReference>
<keyword evidence="1" id="KW-0472">Membrane</keyword>
<feature type="transmembrane region" description="Helical" evidence="1">
    <location>
        <begin position="80"/>
        <end position="103"/>
    </location>
</feature>
<feature type="transmembrane region" description="Helical" evidence="1">
    <location>
        <begin position="182"/>
        <end position="206"/>
    </location>
</feature>
<dbReference type="PANTHER" id="PTHR40448">
    <property type="entry name" value="TWO-COMPONENT SENSOR HISTIDINE KINASE"/>
    <property type="match status" value="1"/>
</dbReference>
<protein>
    <submittedName>
        <fullName evidence="3">AgrC</fullName>
    </submittedName>
</protein>
<evidence type="ECO:0000313" key="3">
    <source>
        <dbReference type="EMBL" id="BAE04303.1"/>
    </source>
</evidence>
<dbReference type="NCBIfam" id="NF046015">
    <property type="entry name" value="HisKinAgrCStaph"/>
    <property type="match status" value="1"/>
</dbReference>
<dbReference type="SUPFAM" id="SSF55874">
    <property type="entry name" value="ATPase domain of HSP90 chaperone/DNA topoisomerase II/histidine kinase"/>
    <property type="match status" value="1"/>
</dbReference>
<keyword evidence="1" id="KW-1133">Transmembrane helix</keyword>
<sequence length="431" mass="50030">MCISMDFLSNVPLAVFQGILLFIVSNIILNLKYSLRDYLLIAGIIIPSSILYYFFDSFALIILLVGCAIFLYSKVQFYSILTVLSCAIIMFFSNFVTVITFVLFENYLNTKFLIFIVYITIFSSFSILFGVFFRFLLNKLKQSYLSINKTYLTIISLVLILSFIILYVYSQTPKLDTSSLKMYGLIFIGIILFFTVLIIFISNYMIKELRYKRNMEEIETYYEYTLQIESINNEMRKFRHDYVNILTTMSEYIREDDMPGLRQYFNENIVPMKDNLQMKSIKINGTENLKVRAIKGLVTTKILQAQEKNIPISIEVPELVEHIEMNTIDLSRIIGIITDNAIEASETLEDALIRIAFINTDSSVMFIVMNKCKEDMPRIHELFQERFSTKGENRGLGLSTLKEITDSTENVLLDTTIENGYFIQKVEIINN</sequence>
<dbReference type="InterPro" id="IPR032834">
    <property type="entry name" value="NatK-like_C"/>
</dbReference>
<dbReference type="GO" id="GO:0042802">
    <property type="term" value="F:identical protein binding"/>
    <property type="evidence" value="ECO:0007669"/>
    <property type="project" value="TreeGrafter"/>
</dbReference>
<reference evidence="3 4" key="1">
    <citation type="journal article" date="2005" name="J. Bacteriol.">
        <title>Whole-genome sequencing of Staphylococcus haemolyticus uncovers the extreme plasticity of its genome and the evolution of human-colonizing staphylococcal species.</title>
        <authorList>
            <person name="Takeuchi F."/>
            <person name="Watanabe S."/>
            <person name="Baba T."/>
            <person name="Yuzawa H."/>
            <person name="Ito T."/>
            <person name="Morimoto Y."/>
            <person name="Kuroda M."/>
            <person name="Cui L."/>
            <person name="Takahashi M."/>
            <person name="Ankai A."/>
            <person name="Baba S."/>
            <person name="Fukui S."/>
            <person name="Lee J.C."/>
            <person name="Hiramatsu K."/>
        </authorList>
    </citation>
    <scope>NUCLEOTIDE SEQUENCE [LARGE SCALE GENOMIC DNA]</scope>
    <source>
        <strain evidence="3 4">JCSC1435</strain>
    </source>
</reference>
<feature type="domain" description="Sensor histidine kinase NatK-like C-terminal" evidence="2">
    <location>
        <begin position="325"/>
        <end position="428"/>
    </location>
</feature>
<dbReference type="Gene3D" id="3.30.565.10">
    <property type="entry name" value="Histidine kinase-like ATPase, C-terminal domain"/>
    <property type="match status" value="1"/>
</dbReference>
<gene>
    <name evidence="3" type="primary">agrC</name>
    <name evidence="3" type="ordered locus">SH0994</name>
</gene>
<feature type="transmembrane region" description="Helical" evidence="1">
    <location>
        <begin position="149"/>
        <end position="170"/>
    </location>
</feature>
<organism evidence="3 4">
    <name type="scientific">Staphylococcus haemolyticus (strain JCSC1435)</name>
    <dbReference type="NCBI Taxonomy" id="279808"/>
    <lineage>
        <taxon>Bacteria</taxon>
        <taxon>Bacillati</taxon>
        <taxon>Bacillota</taxon>
        <taxon>Bacilli</taxon>
        <taxon>Bacillales</taxon>
        <taxon>Staphylococcaceae</taxon>
        <taxon>Staphylococcus</taxon>
    </lineage>
</organism>
<evidence type="ECO:0000313" key="4">
    <source>
        <dbReference type="Proteomes" id="UP000000543"/>
    </source>
</evidence>
<dbReference type="Proteomes" id="UP000000543">
    <property type="component" value="Chromosome"/>
</dbReference>
<dbReference type="KEGG" id="sha:SH0994"/>
<keyword evidence="1" id="KW-0812">Transmembrane</keyword>
<feature type="transmembrane region" description="Helical" evidence="1">
    <location>
        <begin position="115"/>
        <end position="137"/>
    </location>
</feature>
<dbReference type="SMR" id="Q4L7S2"/>